<dbReference type="PRINTS" id="PR00463">
    <property type="entry name" value="EP450I"/>
</dbReference>
<organism evidence="12">
    <name type="scientific">Taiwanofungus camphoratus</name>
    <name type="common">Poroid brown-rot fungus</name>
    <name type="synonym">Antrodia camphorata</name>
    <dbReference type="NCBI Taxonomy" id="2696576"/>
    <lineage>
        <taxon>Eukaryota</taxon>
        <taxon>Fungi</taxon>
        <taxon>Dikarya</taxon>
        <taxon>Basidiomycota</taxon>
        <taxon>Agaricomycotina</taxon>
        <taxon>Agaricomycetes</taxon>
        <taxon>Polyporales</taxon>
        <taxon>Taiwanofungaceae</taxon>
        <taxon>Taiwanofungus</taxon>
    </lineage>
</organism>
<evidence type="ECO:0000256" key="11">
    <source>
        <dbReference type="SAM" id="SignalP"/>
    </source>
</evidence>
<dbReference type="InterPro" id="IPR017972">
    <property type="entry name" value="Cyt_P450_CS"/>
</dbReference>
<feature type="binding site" description="axial binding residue" evidence="9">
    <location>
        <position position="350"/>
    </location>
    <ligand>
        <name>heme</name>
        <dbReference type="ChEBI" id="CHEBI:30413"/>
    </ligand>
    <ligandPart>
        <name>Fe</name>
        <dbReference type="ChEBI" id="CHEBI:18248"/>
    </ligandPart>
</feature>
<dbReference type="AlphaFoldDB" id="H9LFA3"/>
<evidence type="ECO:0000256" key="2">
    <source>
        <dbReference type="ARBA" id="ARBA00005179"/>
    </source>
</evidence>
<evidence type="ECO:0000256" key="1">
    <source>
        <dbReference type="ARBA" id="ARBA00001971"/>
    </source>
</evidence>
<protein>
    <submittedName>
        <fullName evidence="12">Cytochrome P450 monooxygenase</fullName>
    </submittedName>
</protein>
<evidence type="ECO:0000256" key="7">
    <source>
        <dbReference type="ARBA" id="ARBA00023004"/>
    </source>
</evidence>
<dbReference type="InterPro" id="IPR050121">
    <property type="entry name" value="Cytochrome_P450_monoxygenase"/>
</dbReference>
<dbReference type="Pfam" id="PF00067">
    <property type="entry name" value="p450"/>
    <property type="match status" value="1"/>
</dbReference>
<sequence>MFAALAIWLLFFGATLFYNTAHRLRDAIIAQVRGCPKEIDMVSWMGRTALEIIGQVGLGHSFDPLTADSDNKYGDALKSLTPQIDQVHELRRALPYIYWWGPAWFRRWMLKMVPNKHVQNAIPIVDVMDRKSREIFEAKVAAMEGGEETVLRQVEKGKDIMSILIKANNAASETDRLCSEEIIAQMSTFVFAATDSTSNTLARILQLLALHPEIQEKLRKEILEAHAGDHLPYDELASLPLLDAVCRETLRVYPPGTTLTREPRKDVVMPLSEPIRGRDGKMISEVPIPKGTEIIVGTIGINCSKALWGEDASEWRPERWLSPLPDALSNARVPGVYSNLMTFHGGKRACIGFKFSETEMKCIMSVLLTNFIFELSNKPIYWNVAGAWYPSVGKDSDQPQMPLKVSMYGGGSSG</sequence>
<evidence type="ECO:0000256" key="3">
    <source>
        <dbReference type="ARBA" id="ARBA00010617"/>
    </source>
</evidence>
<keyword evidence="8 10" id="KW-0503">Monooxygenase</keyword>
<dbReference type="InterPro" id="IPR036396">
    <property type="entry name" value="Cyt_P450_sf"/>
</dbReference>
<dbReference type="InterPro" id="IPR002401">
    <property type="entry name" value="Cyt_P450_E_grp-I"/>
</dbReference>
<keyword evidence="5 9" id="KW-0479">Metal-binding</keyword>
<dbReference type="GO" id="GO:0020037">
    <property type="term" value="F:heme binding"/>
    <property type="evidence" value="ECO:0007669"/>
    <property type="project" value="InterPro"/>
</dbReference>
<evidence type="ECO:0000256" key="5">
    <source>
        <dbReference type="ARBA" id="ARBA00022723"/>
    </source>
</evidence>
<dbReference type="GO" id="GO:0004497">
    <property type="term" value="F:monooxygenase activity"/>
    <property type="evidence" value="ECO:0007669"/>
    <property type="project" value="UniProtKB-KW"/>
</dbReference>
<dbReference type="PANTHER" id="PTHR24305:SF166">
    <property type="entry name" value="CYTOCHROME P450 12A4, MITOCHONDRIAL-RELATED"/>
    <property type="match status" value="1"/>
</dbReference>
<feature type="chain" id="PRO_5003622108" evidence="11">
    <location>
        <begin position="22"/>
        <end position="414"/>
    </location>
</feature>
<proteinExistence type="evidence at transcript level"/>
<comment type="pathway">
    <text evidence="2">Secondary metabolite biosynthesis.</text>
</comment>
<evidence type="ECO:0000256" key="10">
    <source>
        <dbReference type="RuleBase" id="RU000461"/>
    </source>
</evidence>
<reference evidence="12" key="1">
    <citation type="submission" date="2010-03" db="EMBL/GenBank/DDBJ databases">
        <title>Cloning and expression of cytochrome P450 genes in Antrodia cinnamomea.</title>
        <authorList>
            <person name="Hsu K.-H."/>
            <person name="Lee Y.-R."/>
            <person name="Chu F.-H."/>
        </authorList>
    </citation>
    <scope>NUCLEOTIDE SEQUENCE</scope>
    <source>
        <strain evidence="12">Ac-7</strain>
    </source>
</reference>
<keyword evidence="11" id="KW-0732">Signal</keyword>
<dbReference type="Gene3D" id="1.10.630.10">
    <property type="entry name" value="Cytochrome P450"/>
    <property type="match status" value="1"/>
</dbReference>
<comment type="cofactor">
    <cofactor evidence="1 9">
        <name>heme</name>
        <dbReference type="ChEBI" id="CHEBI:30413"/>
    </cofactor>
</comment>
<keyword evidence="4 9" id="KW-0349">Heme</keyword>
<evidence type="ECO:0000256" key="8">
    <source>
        <dbReference type="ARBA" id="ARBA00023033"/>
    </source>
</evidence>
<evidence type="ECO:0000256" key="9">
    <source>
        <dbReference type="PIRSR" id="PIRSR602401-1"/>
    </source>
</evidence>
<evidence type="ECO:0000313" key="12">
    <source>
        <dbReference type="EMBL" id="AEB40223.1"/>
    </source>
</evidence>
<evidence type="ECO:0000256" key="6">
    <source>
        <dbReference type="ARBA" id="ARBA00023002"/>
    </source>
</evidence>
<dbReference type="GO" id="GO:0016705">
    <property type="term" value="F:oxidoreductase activity, acting on paired donors, with incorporation or reduction of molecular oxygen"/>
    <property type="evidence" value="ECO:0007669"/>
    <property type="project" value="InterPro"/>
</dbReference>
<dbReference type="PRINTS" id="PR00385">
    <property type="entry name" value="P450"/>
</dbReference>
<comment type="similarity">
    <text evidence="3 10">Belongs to the cytochrome P450 family.</text>
</comment>
<accession>H9LFA3</accession>
<evidence type="ECO:0000256" key="4">
    <source>
        <dbReference type="ARBA" id="ARBA00022617"/>
    </source>
</evidence>
<dbReference type="SUPFAM" id="SSF48264">
    <property type="entry name" value="Cytochrome P450"/>
    <property type="match status" value="1"/>
</dbReference>
<name>H9LFA3_TAICA</name>
<feature type="signal peptide" evidence="11">
    <location>
        <begin position="1"/>
        <end position="21"/>
    </location>
</feature>
<dbReference type="InterPro" id="IPR001128">
    <property type="entry name" value="Cyt_P450"/>
</dbReference>
<dbReference type="PANTHER" id="PTHR24305">
    <property type="entry name" value="CYTOCHROME P450"/>
    <property type="match status" value="1"/>
</dbReference>
<dbReference type="GO" id="GO:0005506">
    <property type="term" value="F:iron ion binding"/>
    <property type="evidence" value="ECO:0007669"/>
    <property type="project" value="InterPro"/>
</dbReference>
<dbReference type="PROSITE" id="PS00086">
    <property type="entry name" value="CYTOCHROME_P450"/>
    <property type="match status" value="1"/>
</dbReference>
<keyword evidence="7 9" id="KW-0408">Iron</keyword>
<keyword evidence="6 10" id="KW-0560">Oxidoreductase</keyword>
<dbReference type="EMBL" id="HM044142">
    <property type="protein sequence ID" value="AEB40223.1"/>
    <property type="molecule type" value="mRNA"/>
</dbReference>